<organism evidence="2 3">
    <name type="scientific">Paramecium octaurelia</name>
    <dbReference type="NCBI Taxonomy" id="43137"/>
    <lineage>
        <taxon>Eukaryota</taxon>
        <taxon>Sar</taxon>
        <taxon>Alveolata</taxon>
        <taxon>Ciliophora</taxon>
        <taxon>Intramacronucleata</taxon>
        <taxon>Oligohymenophorea</taxon>
        <taxon>Peniculida</taxon>
        <taxon>Parameciidae</taxon>
        <taxon>Paramecium</taxon>
    </lineage>
</organism>
<evidence type="ECO:0000313" key="2">
    <source>
        <dbReference type="EMBL" id="CAD8197439.1"/>
    </source>
</evidence>
<dbReference type="Proteomes" id="UP000683925">
    <property type="component" value="Unassembled WGS sequence"/>
</dbReference>
<reference evidence="2" key="1">
    <citation type="submission" date="2021-01" db="EMBL/GenBank/DDBJ databases">
        <authorList>
            <consortium name="Genoscope - CEA"/>
            <person name="William W."/>
        </authorList>
    </citation>
    <scope>NUCLEOTIDE SEQUENCE</scope>
</reference>
<feature type="transmembrane region" description="Helical" evidence="1">
    <location>
        <begin position="57"/>
        <end position="74"/>
    </location>
</feature>
<evidence type="ECO:0000313" key="3">
    <source>
        <dbReference type="Proteomes" id="UP000683925"/>
    </source>
</evidence>
<keyword evidence="3" id="KW-1185">Reference proteome</keyword>
<dbReference type="EMBL" id="CAJJDP010000114">
    <property type="protein sequence ID" value="CAD8197439.1"/>
    <property type="molecule type" value="Genomic_DNA"/>
</dbReference>
<sequence>MILLQIEQLHRLRWLQHNFFVVITLLNLKSKLTHKNQFESTLQQTTLKHFKDDGKQILALIMIFISMFSIAYYSNYPHQK</sequence>
<comment type="caution">
    <text evidence="2">The sequence shown here is derived from an EMBL/GenBank/DDBJ whole genome shotgun (WGS) entry which is preliminary data.</text>
</comment>
<keyword evidence="1" id="KW-0472">Membrane</keyword>
<dbReference type="AlphaFoldDB" id="A0A8S1X8U1"/>
<evidence type="ECO:0000256" key="1">
    <source>
        <dbReference type="SAM" id="Phobius"/>
    </source>
</evidence>
<dbReference type="OMA" id="MIFISEC"/>
<gene>
    <name evidence="2" type="ORF">POCTA_138.1.T1140112</name>
</gene>
<proteinExistence type="predicted"/>
<keyword evidence="1" id="KW-0812">Transmembrane</keyword>
<dbReference type="OrthoDB" id="10425758at2759"/>
<accession>A0A8S1X8U1</accession>
<name>A0A8S1X8U1_PAROT</name>
<keyword evidence="1" id="KW-1133">Transmembrane helix</keyword>
<protein>
    <submittedName>
        <fullName evidence="2">Uncharacterized protein</fullName>
    </submittedName>
</protein>